<evidence type="ECO:0000313" key="1">
    <source>
        <dbReference type="EMBL" id="PMC52839.1"/>
    </source>
</evidence>
<proteinExistence type="predicted"/>
<organism evidence="1 2">
    <name type="scientific">Gemella sanguinis</name>
    <dbReference type="NCBI Taxonomy" id="84135"/>
    <lineage>
        <taxon>Bacteria</taxon>
        <taxon>Bacillati</taxon>
        <taxon>Bacillota</taxon>
        <taxon>Bacilli</taxon>
        <taxon>Bacillales</taxon>
        <taxon>Gemellaceae</taxon>
        <taxon>Gemella</taxon>
    </lineage>
</organism>
<protein>
    <recommendedName>
        <fullName evidence="3">Adhesin domain-containing protein</fullName>
    </recommendedName>
</protein>
<evidence type="ECO:0008006" key="3">
    <source>
        <dbReference type="Google" id="ProtNLM"/>
    </source>
</evidence>
<reference evidence="1 2" key="1">
    <citation type="submission" date="2017-09" db="EMBL/GenBank/DDBJ databases">
        <title>Bacterial strain isolated from the female urinary microbiota.</title>
        <authorList>
            <person name="Thomas-White K."/>
            <person name="Kumar N."/>
            <person name="Forster S."/>
            <person name="Putonti C."/>
            <person name="Lawley T."/>
            <person name="Wolfe A.J."/>
        </authorList>
    </citation>
    <scope>NUCLEOTIDE SEQUENCE [LARGE SCALE GENOMIC DNA]</scope>
    <source>
        <strain evidence="1 2">UMB0186</strain>
    </source>
</reference>
<name>A0A2N6SG41_9BACL</name>
<gene>
    <name evidence="1" type="ORF">CJ218_02805</name>
</gene>
<dbReference type="PROSITE" id="PS51257">
    <property type="entry name" value="PROKAR_LIPOPROTEIN"/>
    <property type="match status" value="1"/>
</dbReference>
<dbReference type="RefSeq" id="WP_102189542.1">
    <property type="nucleotide sequence ID" value="NZ_CAKARP010000007.1"/>
</dbReference>
<evidence type="ECO:0000313" key="2">
    <source>
        <dbReference type="Proteomes" id="UP000235670"/>
    </source>
</evidence>
<accession>A0A2N6SG41</accession>
<dbReference type="AlphaFoldDB" id="A0A2N6SG41"/>
<dbReference type="Proteomes" id="UP000235670">
    <property type="component" value="Unassembled WGS sequence"/>
</dbReference>
<dbReference type="OrthoDB" id="2588856at2"/>
<comment type="caution">
    <text evidence="1">The sequence shown here is derived from an EMBL/GenBank/DDBJ whole genome shotgun (WGS) entry which is preliminary data.</text>
</comment>
<sequence>MKKILKILFIGIFAMSISTGCVDKYKDTKKEVENNILEDNSQDISKKWISAEDIDSIKLNNMKNNVKVYYHNDDKILIKGNLKDKYQFNTENNILDITSKVEETSDYWITVYLPRKEYKSILIENKDASTKVFDMNVENLIINSNDEIVVDSVEVVNLNLYTEDKKVVITKDNIDKAVIETKNNTNIIVDETKVTSMHMTTDNGNIYARINGDKNDYQVNYGENTTKTQEKQITAISNTGQVEVKFM</sequence>
<dbReference type="EMBL" id="PNGT01000002">
    <property type="protein sequence ID" value="PMC52839.1"/>
    <property type="molecule type" value="Genomic_DNA"/>
</dbReference>